<reference evidence="14 15" key="1">
    <citation type="journal article" date="2019" name="Int. J. Syst. Evol. Microbiol.">
        <title>The Global Catalogue of Microorganisms (GCM) 10K type strain sequencing project: providing services to taxonomists for standard genome sequencing and annotation.</title>
        <authorList>
            <consortium name="The Broad Institute Genomics Platform"/>
            <consortium name="The Broad Institute Genome Sequencing Center for Infectious Disease"/>
            <person name="Wu L."/>
            <person name="Ma J."/>
        </authorList>
    </citation>
    <scope>NUCLEOTIDE SEQUENCE [LARGE SCALE GENOMIC DNA]</scope>
    <source>
        <strain evidence="14 15">JCM 15313</strain>
    </source>
</reference>
<feature type="transmembrane region" description="Helical" evidence="12">
    <location>
        <begin position="86"/>
        <end position="116"/>
    </location>
</feature>
<dbReference type="InterPro" id="IPR003352">
    <property type="entry name" value="PTS_EIIC"/>
</dbReference>
<comment type="subcellular location">
    <subcellularLocation>
        <location evidence="2">Cell membrane</location>
        <topology evidence="2">Multi-pass membrane protein</topology>
    </subcellularLocation>
</comment>
<feature type="transmembrane region" description="Helical" evidence="12">
    <location>
        <begin position="321"/>
        <end position="342"/>
    </location>
</feature>
<keyword evidence="5" id="KW-0597">Phosphoprotein</keyword>
<comment type="function">
    <text evidence="1">The phosphoenolpyruvate-dependent sugar phosphotransferase system (sugar PTS), a major carbohydrate active transport system, catalyzes the phosphorylation of incoming sugar substrates concomitantly with their translocation across the cell membrane. The enzyme II CmtAB PTS system is involved in D-mannitol transport.</text>
</comment>
<dbReference type="PROSITE" id="PS51104">
    <property type="entry name" value="PTS_EIIC_TYPE_2"/>
    <property type="match status" value="1"/>
</dbReference>
<keyword evidence="6" id="KW-0762">Sugar transport</keyword>
<feature type="transmembrane region" description="Helical" evidence="12">
    <location>
        <begin position="32"/>
        <end position="51"/>
    </location>
</feature>
<dbReference type="InterPro" id="IPR013014">
    <property type="entry name" value="PTS_EIIC_2"/>
</dbReference>
<dbReference type="PANTHER" id="PTHR30181:SF2">
    <property type="entry name" value="PTS SYSTEM MANNITOL-SPECIFIC EIICBA COMPONENT"/>
    <property type="match status" value="1"/>
</dbReference>
<keyword evidence="3" id="KW-0813">Transport</keyword>
<dbReference type="InterPro" id="IPR050893">
    <property type="entry name" value="Sugar_PTS"/>
</dbReference>
<keyword evidence="8" id="KW-0598">Phosphotransferase system</keyword>
<evidence type="ECO:0000256" key="3">
    <source>
        <dbReference type="ARBA" id="ARBA00022448"/>
    </source>
</evidence>
<keyword evidence="11 12" id="KW-0472">Membrane</keyword>
<feature type="transmembrane region" description="Helical" evidence="12">
    <location>
        <begin position="63"/>
        <end position="80"/>
    </location>
</feature>
<evidence type="ECO:0000256" key="12">
    <source>
        <dbReference type="SAM" id="Phobius"/>
    </source>
</evidence>
<feature type="transmembrane region" description="Helical" evidence="12">
    <location>
        <begin position="137"/>
        <end position="159"/>
    </location>
</feature>
<organism evidence="14 15">
    <name type="scientific">Nocardiopsis rhodophaea</name>
    <dbReference type="NCBI Taxonomy" id="280238"/>
    <lineage>
        <taxon>Bacteria</taxon>
        <taxon>Bacillati</taxon>
        <taxon>Actinomycetota</taxon>
        <taxon>Actinomycetes</taxon>
        <taxon>Streptosporangiales</taxon>
        <taxon>Nocardiopsidaceae</taxon>
        <taxon>Nocardiopsis</taxon>
    </lineage>
</organism>
<comment type="caution">
    <text evidence="14">The sequence shown here is derived from an EMBL/GenBank/DDBJ whole genome shotgun (WGS) entry which is preliminary data.</text>
</comment>
<dbReference type="EMBL" id="BAAAPC010000009">
    <property type="protein sequence ID" value="GAA1996416.1"/>
    <property type="molecule type" value="Genomic_DNA"/>
</dbReference>
<evidence type="ECO:0000256" key="4">
    <source>
        <dbReference type="ARBA" id="ARBA00022475"/>
    </source>
</evidence>
<keyword evidence="4" id="KW-1003">Cell membrane</keyword>
<evidence type="ECO:0000259" key="13">
    <source>
        <dbReference type="PROSITE" id="PS51104"/>
    </source>
</evidence>
<evidence type="ECO:0000256" key="7">
    <source>
        <dbReference type="ARBA" id="ARBA00022679"/>
    </source>
</evidence>
<keyword evidence="10 12" id="KW-1133">Transmembrane helix</keyword>
<gene>
    <name evidence="14" type="ORF">GCM10009799_23910</name>
</gene>
<dbReference type="Pfam" id="PF02378">
    <property type="entry name" value="PTS_EIIC"/>
    <property type="match status" value="1"/>
</dbReference>
<evidence type="ECO:0000313" key="15">
    <source>
        <dbReference type="Proteomes" id="UP001501585"/>
    </source>
</evidence>
<proteinExistence type="predicted"/>
<accession>A0ABN2T115</accession>
<keyword evidence="15" id="KW-1185">Reference proteome</keyword>
<sequence>MTAPAPLPHSSRIRAGVQRIGGNLAGMVMPNIGAFIAWGLITALFIPTGWFPNETFAQLVEPMIMVLLPVLIGYTGGHIVHGQRGAVVGATATVGIVVGADVPMFLGAMAIGPLAAQVVKLFDRLVQHRVQVGFEMLVNNFSAGIIGGVMAVVGMLTIGPLVETLATTLGAGVQFLVDLHMLPIVSLLVEPAKVLFLNNAINHGILGPLGAADAAETGQSIAFLIETNPGPGLGLLLAVLFFGARTARTSAPGAIIIHFLGGIHEIYFPYVLAQPRLVLSVIAGGASGVLVFMLSGAGLVATPSPGSIIAYMAVTPKGGHLAVLAGVAASTLVSFLVAAALLRFGRTARPATSPEASS</sequence>
<evidence type="ECO:0000256" key="6">
    <source>
        <dbReference type="ARBA" id="ARBA00022597"/>
    </source>
</evidence>
<evidence type="ECO:0000256" key="5">
    <source>
        <dbReference type="ARBA" id="ARBA00022553"/>
    </source>
</evidence>
<protein>
    <recommendedName>
        <fullName evidence="13">PTS EIIC type-2 domain-containing protein</fullName>
    </recommendedName>
</protein>
<evidence type="ECO:0000256" key="10">
    <source>
        <dbReference type="ARBA" id="ARBA00022989"/>
    </source>
</evidence>
<evidence type="ECO:0000256" key="8">
    <source>
        <dbReference type="ARBA" id="ARBA00022683"/>
    </source>
</evidence>
<evidence type="ECO:0000256" key="9">
    <source>
        <dbReference type="ARBA" id="ARBA00022692"/>
    </source>
</evidence>
<keyword evidence="9 12" id="KW-0812">Transmembrane</keyword>
<name>A0ABN2T115_9ACTN</name>
<feature type="transmembrane region" description="Helical" evidence="12">
    <location>
        <begin position="277"/>
        <end position="301"/>
    </location>
</feature>
<keyword evidence="7" id="KW-0808">Transferase</keyword>
<feature type="domain" description="PTS EIIC type-2" evidence="13">
    <location>
        <begin position="20"/>
        <end position="350"/>
    </location>
</feature>
<dbReference type="Proteomes" id="UP001501585">
    <property type="component" value="Unassembled WGS sequence"/>
</dbReference>
<dbReference type="RefSeq" id="WP_344108846.1">
    <property type="nucleotide sequence ID" value="NZ_BAAAPC010000009.1"/>
</dbReference>
<dbReference type="PANTHER" id="PTHR30181">
    <property type="entry name" value="MANNITOL PERMEASE IIC COMPONENT"/>
    <property type="match status" value="1"/>
</dbReference>
<dbReference type="NCBIfam" id="TIGR00851">
    <property type="entry name" value="mtlA"/>
    <property type="match status" value="1"/>
</dbReference>
<evidence type="ECO:0000313" key="14">
    <source>
        <dbReference type="EMBL" id="GAA1996416.1"/>
    </source>
</evidence>
<evidence type="ECO:0000256" key="1">
    <source>
        <dbReference type="ARBA" id="ARBA00002434"/>
    </source>
</evidence>
<evidence type="ECO:0000256" key="11">
    <source>
        <dbReference type="ARBA" id="ARBA00023136"/>
    </source>
</evidence>
<evidence type="ECO:0000256" key="2">
    <source>
        <dbReference type="ARBA" id="ARBA00004651"/>
    </source>
</evidence>
<dbReference type="InterPro" id="IPR004718">
    <property type="entry name" value="PTS_IIC_mtl"/>
</dbReference>